<dbReference type="AlphaFoldDB" id="A0A3S4B3M7"/>
<dbReference type="RefSeq" id="WP_129611236.1">
    <property type="nucleotide sequence ID" value="NZ_UWOC01000192.1"/>
</dbReference>
<comment type="caution">
    <text evidence="5">The sequence shown here is derived from an EMBL/GenBank/DDBJ whole genome shotgun (WGS) entry which is preliminary data.</text>
</comment>
<dbReference type="InterPro" id="IPR019888">
    <property type="entry name" value="Tscrpt_reg_AsnC-like"/>
</dbReference>
<gene>
    <name evidence="5" type="primary">lrp_2</name>
    <name evidence="5" type="ORF">RHODGE_RHODGE_04443</name>
</gene>
<protein>
    <submittedName>
        <fullName evidence="5">Leucine-responsive regulatory protein</fullName>
    </submittedName>
</protein>
<dbReference type="PROSITE" id="PS50956">
    <property type="entry name" value="HTH_ASNC_2"/>
    <property type="match status" value="1"/>
</dbReference>
<reference evidence="6" key="1">
    <citation type="submission" date="2018-10" db="EMBL/GenBank/DDBJ databases">
        <authorList>
            <person name="Peiro R."/>
            <person name="Begona"/>
            <person name="Cbmso G."/>
            <person name="Lopez M."/>
            <person name="Gonzalez S."/>
            <person name="Sacristan E."/>
            <person name="Castillo E."/>
        </authorList>
    </citation>
    <scope>NUCLEOTIDE SEQUENCE [LARGE SCALE GENOMIC DNA]</scope>
</reference>
<evidence type="ECO:0000256" key="3">
    <source>
        <dbReference type="ARBA" id="ARBA00023163"/>
    </source>
</evidence>
<dbReference type="EMBL" id="UWOC01000192">
    <property type="protein sequence ID" value="VCU10878.1"/>
    <property type="molecule type" value="Genomic_DNA"/>
</dbReference>
<dbReference type="Pfam" id="PF13412">
    <property type="entry name" value="HTH_24"/>
    <property type="match status" value="1"/>
</dbReference>
<keyword evidence="2" id="KW-0238">DNA-binding</keyword>
<dbReference type="Pfam" id="PF01037">
    <property type="entry name" value="AsnC_trans_reg"/>
    <property type="match status" value="1"/>
</dbReference>
<dbReference type="Gene3D" id="1.10.10.10">
    <property type="entry name" value="Winged helix-like DNA-binding domain superfamily/Winged helix DNA-binding domain"/>
    <property type="match status" value="1"/>
</dbReference>
<dbReference type="SUPFAM" id="SSF46785">
    <property type="entry name" value="Winged helix' DNA-binding domain"/>
    <property type="match status" value="1"/>
</dbReference>
<dbReference type="GO" id="GO:0005829">
    <property type="term" value="C:cytosol"/>
    <property type="evidence" value="ECO:0007669"/>
    <property type="project" value="TreeGrafter"/>
</dbReference>
<keyword evidence="3" id="KW-0804">Transcription</keyword>
<dbReference type="InterPro" id="IPR000485">
    <property type="entry name" value="AsnC-type_HTH_dom"/>
</dbReference>
<dbReference type="SUPFAM" id="SSF54909">
    <property type="entry name" value="Dimeric alpha+beta barrel"/>
    <property type="match status" value="1"/>
</dbReference>
<evidence type="ECO:0000259" key="4">
    <source>
        <dbReference type="PROSITE" id="PS50956"/>
    </source>
</evidence>
<dbReference type="InterPro" id="IPR036390">
    <property type="entry name" value="WH_DNA-bd_sf"/>
</dbReference>
<dbReference type="SMART" id="SM00344">
    <property type="entry name" value="HTH_ASNC"/>
    <property type="match status" value="1"/>
</dbReference>
<evidence type="ECO:0000256" key="2">
    <source>
        <dbReference type="ARBA" id="ARBA00023125"/>
    </source>
</evidence>
<evidence type="ECO:0000313" key="6">
    <source>
        <dbReference type="Proteomes" id="UP000289200"/>
    </source>
</evidence>
<evidence type="ECO:0000256" key="1">
    <source>
        <dbReference type="ARBA" id="ARBA00023015"/>
    </source>
</evidence>
<dbReference type="InterPro" id="IPR011991">
    <property type="entry name" value="ArsR-like_HTH"/>
</dbReference>
<organism evidence="5 6">
    <name type="scientific">Rhodoplanes serenus</name>
    <dbReference type="NCBI Taxonomy" id="200615"/>
    <lineage>
        <taxon>Bacteria</taxon>
        <taxon>Pseudomonadati</taxon>
        <taxon>Pseudomonadota</taxon>
        <taxon>Alphaproteobacteria</taxon>
        <taxon>Hyphomicrobiales</taxon>
        <taxon>Nitrobacteraceae</taxon>
        <taxon>Rhodoplanes</taxon>
    </lineage>
</organism>
<dbReference type="GO" id="GO:0006355">
    <property type="term" value="P:regulation of DNA-templated transcription"/>
    <property type="evidence" value="ECO:0007669"/>
    <property type="project" value="UniProtKB-ARBA"/>
</dbReference>
<dbReference type="OrthoDB" id="7707281at2"/>
<proteinExistence type="predicted"/>
<dbReference type="CDD" id="cd00090">
    <property type="entry name" value="HTH_ARSR"/>
    <property type="match status" value="1"/>
</dbReference>
<evidence type="ECO:0000313" key="5">
    <source>
        <dbReference type="EMBL" id="VCU10878.1"/>
    </source>
</evidence>
<dbReference type="GO" id="GO:0043200">
    <property type="term" value="P:response to amino acid"/>
    <property type="evidence" value="ECO:0007669"/>
    <property type="project" value="TreeGrafter"/>
</dbReference>
<name>A0A3S4B3M7_9BRAD</name>
<sequence length="161" mass="18167">MLDAIDLRILDTLQAQGDLTNLKLAEIVGLSPSPCLQRVKRLRKAGYIRGFTAVLNVGKLAPSVIVYTRIRLSEQTARQYAIFETAIMKLPQVLECSLMSGEFDYFLKIIARDFDHYHELMTTMLEMDIGIKNHAMFVEVRNVKRSLAVPLEALVSPSNGR</sequence>
<dbReference type="PANTHER" id="PTHR30154">
    <property type="entry name" value="LEUCINE-RESPONSIVE REGULATORY PROTEIN"/>
    <property type="match status" value="1"/>
</dbReference>
<dbReference type="InterPro" id="IPR019887">
    <property type="entry name" value="Tscrpt_reg_AsnC/Lrp_C"/>
</dbReference>
<dbReference type="Gene3D" id="3.30.70.920">
    <property type="match status" value="1"/>
</dbReference>
<dbReference type="PRINTS" id="PR00033">
    <property type="entry name" value="HTHASNC"/>
</dbReference>
<dbReference type="Proteomes" id="UP000289200">
    <property type="component" value="Unassembled WGS sequence"/>
</dbReference>
<dbReference type="InterPro" id="IPR011008">
    <property type="entry name" value="Dimeric_a/b-barrel"/>
</dbReference>
<feature type="domain" description="HTH asnC-type" evidence="4">
    <location>
        <begin position="2"/>
        <end position="63"/>
    </location>
</feature>
<keyword evidence="6" id="KW-1185">Reference proteome</keyword>
<dbReference type="GO" id="GO:0043565">
    <property type="term" value="F:sequence-specific DNA binding"/>
    <property type="evidence" value="ECO:0007669"/>
    <property type="project" value="InterPro"/>
</dbReference>
<accession>A0A3S4B3M7</accession>
<dbReference type="PANTHER" id="PTHR30154:SF34">
    <property type="entry name" value="TRANSCRIPTIONAL REGULATOR AZLB"/>
    <property type="match status" value="1"/>
</dbReference>
<dbReference type="InterPro" id="IPR036388">
    <property type="entry name" value="WH-like_DNA-bd_sf"/>
</dbReference>
<keyword evidence="1" id="KW-0805">Transcription regulation</keyword>